<evidence type="ECO:0000259" key="11">
    <source>
        <dbReference type="PROSITE" id="PS50119"/>
    </source>
</evidence>
<feature type="region of interest" description="Disordered" evidence="9">
    <location>
        <begin position="819"/>
        <end position="841"/>
    </location>
</feature>
<organism evidence="13 14">
    <name type="scientific">Podarcis lilfordi</name>
    <name type="common">Lilford's wall lizard</name>
    <dbReference type="NCBI Taxonomy" id="74358"/>
    <lineage>
        <taxon>Eukaryota</taxon>
        <taxon>Metazoa</taxon>
        <taxon>Chordata</taxon>
        <taxon>Craniata</taxon>
        <taxon>Vertebrata</taxon>
        <taxon>Euteleostomi</taxon>
        <taxon>Lepidosauria</taxon>
        <taxon>Squamata</taxon>
        <taxon>Bifurcata</taxon>
        <taxon>Unidentata</taxon>
        <taxon>Episquamata</taxon>
        <taxon>Laterata</taxon>
        <taxon>Lacertibaenia</taxon>
        <taxon>Lacertidae</taxon>
        <taxon>Podarcis</taxon>
    </lineage>
</organism>
<dbReference type="SMART" id="SM00184">
    <property type="entry name" value="RING"/>
    <property type="match status" value="3"/>
</dbReference>
<dbReference type="Gene3D" id="3.30.40.10">
    <property type="entry name" value="Zinc/RING finger domain, C3HC4 (zinc finger)"/>
    <property type="match status" value="3"/>
</dbReference>
<evidence type="ECO:0000259" key="12">
    <source>
        <dbReference type="PROSITE" id="PS50188"/>
    </source>
</evidence>
<evidence type="ECO:0000256" key="2">
    <source>
        <dbReference type="ARBA" id="ARBA00022699"/>
    </source>
</evidence>
<keyword evidence="8" id="KW-0175">Coiled coil</keyword>
<evidence type="ECO:0000256" key="1">
    <source>
        <dbReference type="ARBA" id="ARBA00009651"/>
    </source>
</evidence>
<feature type="domain" description="B30.2/SPRY" evidence="12">
    <location>
        <begin position="771"/>
        <end position="995"/>
    </location>
</feature>
<dbReference type="AlphaFoldDB" id="A0AA35NY43"/>
<dbReference type="Gene3D" id="2.60.120.920">
    <property type="match status" value="2"/>
</dbReference>
<dbReference type="PANTHER" id="PTHR24103">
    <property type="entry name" value="E3 UBIQUITIN-PROTEIN LIGASE TRIM"/>
    <property type="match status" value="1"/>
</dbReference>
<dbReference type="Pfam" id="PF15227">
    <property type="entry name" value="zf-C3HC4_4"/>
    <property type="match status" value="3"/>
</dbReference>
<keyword evidence="3" id="KW-0479">Metal-binding</keyword>
<dbReference type="InterPro" id="IPR043136">
    <property type="entry name" value="B30.2/SPRY_sf"/>
</dbReference>
<evidence type="ECO:0000313" key="14">
    <source>
        <dbReference type="Proteomes" id="UP001178461"/>
    </source>
</evidence>
<evidence type="ECO:0000256" key="6">
    <source>
        <dbReference type="ARBA" id="ARBA00034460"/>
    </source>
</evidence>
<evidence type="ECO:0000256" key="7">
    <source>
        <dbReference type="PROSITE-ProRule" id="PRU00024"/>
    </source>
</evidence>
<proteinExistence type="inferred from homology"/>
<dbReference type="SUPFAM" id="SSF49899">
    <property type="entry name" value="Concanavalin A-like lectins/glucanases"/>
    <property type="match status" value="2"/>
</dbReference>
<dbReference type="InterPro" id="IPR006574">
    <property type="entry name" value="PRY"/>
</dbReference>
<evidence type="ECO:0000256" key="8">
    <source>
        <dbReference type="SAM" id="Coils"/>
    </source>
</evidence>
<reference evidence="13" key="1">
    <citation type="submission" date="2022-12" db="EMBL/GenBank/DDBJ databases">
        <authorList>
            <person name="Alioto T."/>
            <person name="Alioto T."/>
            <person name="Gomez Garrido J."/>
        </authorList>
    </citation>
    <scope>NUCLEOTIDE SEQUENCE</scope>
</reference>
<comment type="similarity">
    <text evidence="1">Belongs to the ohanin/vespryn family.</text>
</comment>
<dbReference type="CDD" id="cd12888">
    <property type="entry name" value="SPRY_PRY_TRIM7_like"/>
    <property type="match status" value="1"/>
</dbReference>
<dbReference type="SUPFAM" id="SSF57850">
    <property type="entry name" value="RING/U-box"/>
    <property type="match status" value="3"/>
</dbReference>
<keyword evidence="4 7" id="KW-0863">Zinc-finger</keyword>
<feature type="domain" description="RING-type" evidence="10">
    <location>
        <begin position="16"/>
        <end position="57"/>
    </location>
</feature>
<feature type="domain" description="RING-type" evidence="10">
    <location>
        <begin position="518"/>
        <end position="559"/>
    </location>
</feature>
<comment type="function">
    <text evidence="6">Neurotoxin that produces dose-dependent hypolocomotion and hyperalgesia in mice. May directly act on the central nervous system, as it is 6500-fold more potent when administered intracerebroventricularly than intraperitoneal.</text>
</comment>
<dbReference type="InterPro" id="IPR003879">
    <property type="entry name" value="Butyrophylin_SPRY"/>
</dbReference>
<evidence type="ECO:0000259" key="10">
    <source>
        <dbReference type="PROSITE" id="PS50089"/>
    </source>
</evidence>
<accession>A0AA35NY43</accession>
<dbReference type="EMBL" id="OX395127">
    <property type="protein sequence ID" value="CAI5768054.1"/>
    <property type="molecule type" value="Genomic_DNA"/>
</dbReference>
<dbReference type="InterPro" id="IPR013083">
    <property type="entry name" value="Znf_RING/FYVE/PHD"/>
</dbReference>
<dbReference type="SMART" id="SM00449">
    <property type="entry name" value="SPRY"/>
    <property type="match status" value="2"/>
</dbReference>
<dbReference type="FunFam" id="2.60.120.920:FF:000004">
    <property type="entry name" value="Butyrophilin subfamily 1 member A1"/>
    <property type="match status" value="1"/>
</dbReference>
<dbReference type="PROSITE" id="PS50089">
    <property type="entry name" value="ZF_RING_2"/>
    <property type="match status" value="3"/>
</dbReference>
<evidence type="ECO:0000256" key="4">
    <source>
        <dbReference type="ARBA" id="ARBA00022771"/>
    </source>
</evidence>
<keyword evidence="2" id="KW-0528">Neurotoxin</keyword>
<dbReference type="InterPro" id="IPR013320">
    <property type="entry name" value="ConA-like_dom_sf"/>
</dbReference>
<dbReference type="Pfam" id="PF13765">
    <property type="entry name" value="PRY"/>
    <property type="match status" value="1"/>
</dbReference>
<dbReference type="GO" id="GO:0008270">
    <property type="term" value="F:zinc ion binding"/>
    <property type="evidence" value="ECO:0007669"/>
    <property type="project" value="UniProtKB-KW"/>
</dbReference>
<dbReference type="SMART" id="SM00336">
    <property type="entry name" value="BBOX"/>
    <property type="match status" value="1"/>
</dbReference>
<evidence type="ECO:0000256" key="9">
    <source>
        <dbReference type="SAM" id="MobiDB-lite"/>
    </source>
</evidence>
<dbReference type="PROSITE" id="PS00518">
    <property type="entry name" value="ZF_RING_1"/>
    <property type="match status" value="2"/>
</dbReference>
<dbReference type="CDD" id="cd16594">
    <property type="entry name" value="RING-HC_TRIM7-like_C-IV"/>
    <property type="match status" value="3"/>
</dbReference>
<feature type="coiled-coil region" evidence="8">
    <location>
        <begin position="196"/>
        <end position="231"/>
    </location>
</feature>
<evidence type="ECO:0000256" key="3">
    <source>
        <dbReference type="ARBA" id="ARBA00022723"/>
    </source>
</evidence>
<dbReference type="InterPro" id="IPR003877">
    <property type="entry name" value="SPRY_dom"/>
</dbReference>
<evidence type="ECO:0000256" key="5">
    <source>
        <dbReference type="ARBA" id="ARBA00022833"/>
    </source>
</evidence>
<dbReference type="Pfam" id="PF00643">
    <property type="entry name" value="zf-B_box"/>
    <property type="match status" value="1"/>
</dbReference>
<dbReference type="InterPro" id="IPR050143">
    <property type="entry name" value="TRIM/RBCC"/>
</dbReference>
<sequence length="1227" mass="140035">MASGDPLQGLREEATCSICLDYFASPATIECGHSFCRACLVQYWAESGAGPSCPQCREATQQRILRPNLQLANLVQLVRQLKADAGEDSGEASPASCKDDPALLLGAECDPSKGDPAPHDSSPAEEASLQYKRKIKSHLTYLKKEREKLVNLKLAEEMGRQEGLMLFETEKKKARSSFERMIQFLVEKQHLWLGQLEDLEKAMERKQEENLAKLSEEISRLNELIVEMKWKYLQPASELLQDTRSSLSRYEKNLGGHAVVLSPRLEEKLRVFSQKNAALEKSMENYKESLEQVLQPDYLKQTLQKANVTLDPDTAHPFLILSQDLKGVRRVQREQDLPFNPERFDTMPYVLGCNRFTSGKHWWEVEVWGKATWAVGVATESVRRKGGVDISPHQGIWAMGKPPCYSPSPCQFLAFTSPQPTDLTLRREPRKIRVALDCEAGCVEFSDADTEEFIFAFPPRSFFGEKIRPFLQAEGTSELSERIPDPLCAPTRLQRAGQGEVAMEAEGAIEGLCEEATCSICLEYFIDPVTIACGHNFCQACFDQLWEDPNVDSCCPQCRERIKQRNFRPNRQLANMVEIVRNFQERKGLKRKWEEPQRQQEPPKFFWRDGQAPGVVVWDRLHADQGHTASSISKISVKYKGQLEAEKQKIRSAFQRMQVFLRTKQRLWLGELGDLEKKIWRRGEGNFAELSGELSRLRNLIVATEARNVQPSYHVFQPPKESLQDIRRALTRCEKKASEHESDLSHWWDEMFKIAVEKSSALEKATEKYKASLEQVQDTAPLMQDLNKVDVTLNANTAHPCLTVSEDLKSVWWEVEKKRKGGKKKKKKSNNRGATGNLPDNPERFNGELCVLGQEGFTAGKHWWVVEVETWGRAMWAVGVARDTMRRKGVICTHTNEGVWAVGRFSRSPSTPCQFFAFTFPAPTPLALAKDPQKIRVSLDYERGQVQFSDADTDGLFFTYHTGSFSEEKLRPFFQREAAMASRSPTSASFYDEVTCPICLDYFEDPVTVDCGHNFCQTCITQYLGESDTDPSCPMCRERVEANNFNPNWQLASLVLIKKIQEEGQVEGKDGICKTHGEALKLFCMDDEVPICEVCDGSDLHRGHSVFPAEEASHQYKERIGVYVKCLKQERKRLVDRKLAKDEKKQKCLKQLETEKQKIMSAFEKMHKYLVQKQHLWLEQLEDLTKELERKQEENLTRVSEEISRINGLIAEMGGKCRQPPSEFLQV</sequence>
<dbReference type="PRINTS" id="PR01407">
    <property type="entry name" value="BUTYPHLNCDUF"/>
</dbReference>
<keyword evidence="5" id="KW-0862">Zinc</keyword>
<feature type="domain" description="B30.2/SPRY" evidence="12">
    <location>
        <begin position="288"/>
        <end position="489"/>
    </location>
</feature>
<keyword evidence="2" id="KW-0800">Toxin</keyword>
<dbReference type="Proteomes" id="UP001178461">
    <property type="component" value="Chromosome 2"/>
</dbReference>
<dbReference type="SUPFAM" id="SSF57845">
    <property type="entry name" value="B-box zinc-binding domain"/>
    <property type="match status" value="1"/>
</dbReference>
<evidence type="ECO:0000313" key="13">
    <source>
        <dbReference type="EMBL" id="CAI5768054.1"/>
    </source>
</evidence>
<dbReference type="Gene3D" id="3.30.160.60">
    <property type="entry name" value="Classic Zinc Finger"/>
    <property type="match status" value="1"/>
</dbReference>
<feature type="region of interest" description="Disordered" evidence="9">
    <location>
        <begin position="108"/>
        <end position="128"/>
    </location>
</feature>
<gene>
    <name evidence="13" type="ORF">PODLI_1B042701</name>
</gene>
<keyword evidence="14" id="KW-1185">Reference proteome</keyword>
<feature type="compositionally biased region" description="Basic residues" evidence="9">
    <location>
        <begin position="819"/>
        <end position="830"/>
    </location>
</feature>
<dbReference type="PROSITE" id="PS50119">
    <property type="entry name" value="ZF_BBOX"/>
    <property type="match status" value="1"/>
</dbReference>
<feature type="domain" description="B box-type" evidence="11">
    <location>
        <begin position="1068"/>
        <end position="1109"/>
    </location>
</feature>
<dbReference type="InterPro" id="IPR001870">
    <property type="entry name" value="B30.2/SPRY"/>
</dbReference>
<dbReference type="InterPro" id="IPR001841">
    <property type="entry name" value="Znf_RING"/>
</dbReference>
<dbReference type="Pfam" id="PF00622">
    <property type="entry name" value="SPRY"/>
    <property type="match status" value="2"/>
</dbReference>
<dbReference type="InterPro" id="IPR017907">
    <property type="entry name" value="Znf_RING_CS"/>
</dbReference>
<dbReference type="InterPro" id="IPR000315">
    <property type="entry name" value="Znf_B-box"/>
</dbReference>
<protein>
    <submittedName>
        <fullName evidence="13">Finger RFP-like</fullName>
    </submittedName>
</protein>
<dbReference type="SMART" id="SM00589">
    <property type="entry name" value="PRY"/>
    <property type="match status" value="2"/>
</dbReference>
<feature type="domain" description="RING-type" evidence="10">
    <location>
        <begin position="996"/>
        <end position="1037"/>
    </location>
</feature>
<name>A0AA35NY43_9SAUR</name>
<dbReference type="PROSITE" id="PS50188">
    <property type="entry name" value="B302_SPRY"/>
    <property type="match status" value="2"/>
</dbReference>